<dbReference type="GO" id="GO:0090071">
    <property type="term" value="P:negative regulation of ribosome biogenesis"/>
    <property type="evidence" value="ECO:0007669"/>
    <property type="project" value="UniProtKB-UniRule"/>
</dbReference>
<organism evidence="3 4">
    <name type="scientific">Actinomyces ruminicola</name>
    <dbReference type="NCBI Taxonomy" id="332524"/>
    <lineage>
        <taxon>Bacteria</taxon>
        <taxon>Bacillati</taxon>
        <taxon>Actinomycetota</taxon>
        <taxon>Actinomycetes</taxon>
        <taxon>Actinomycetales</taxon>
        <taxon>Actinomycetaceae</taxon>
        <taxon>Actinomyces</taxon>
    </lineage>
</organism>
<evidence type="ECO:0000313" key="4">
    <source>
        <dbReference type="Proteomes" id="UP000199671"/>
    </source>
</evidence>
<dbReference type="GO" id="GO:0043023">
    <property type="term" value="F:ribosomal large subunit binding"/>
    <property type="evidence" value="ECO:0007669"/>
    <property type="project" value="TreeGrafter"/>
</dbReference>
<dbReference type="GO" id="GO:0017148">
    <property type="term" value="P:negative regulation of translation"/>
    <property type="evidence" value="ECO:0007669"/>
    <property type="project" value="UniProtKB-UniRule"/>
</dbReference>
<dbReference type="HAMAP" id="MF_01477">
    <property type="entry name" value="Iojap_RsfS"/>
    <property type="match status" value="1"/>
</dbReference>
<evidence type="ECO:0000256" key="2">
    <source>
        <dbReference type="HAMAP-Rule" id="MF_01477"/>
    </source>
</evidence>
<dbReference type="SUPFAM" id="SSF81301">
    <property type="entry name" value="Nucleotidyltransferase"/>
    <property type="match status" value="1"/>
</dbReference>
<dbReference type="PANTHER" id="PTHR21043:SF0">
    <property type="entry name" value="MITOCHONDRIAL ASSEMBLY OF RIBOSOMAL LARGE SUBUNIT PROTEIN 1"/>
    <property type="match status" value="1"/>
</dbReference>
<evidence type="ECO:0000256" key="1">
    <source>
        <dbReference type="ARBA" id="ARBA00010574"/>
    </source>
</evidence>
<protein>
    <recommendedName>
        <fullName evidence="2">Ribosomal silencing factor RsfS</fullName>
    </recommendedName>
</protein>
<dbReference type="GO" id="GO:0042256">
    <property type="term" value="P:cytosolic ribosome assembly"/>
    <property type="evidence" value="ECO:0007669"/>
    <property type="project" value="UniProtKB-UniRule"/>
</dbReference>
<comment type="function">
    <text evidence="2">Functions as a ribosomal silencing factor. Interacts with ribosomal protein uL14 (rplN), blocking formation of intersubunit bridge B8. Prevents association of the 30S and 50S ribosomal subunits and the formation of functional ribosomes, thus repressing translation.</text>
</comment>
<proteinExistence type="inferred from homology"/>
<accession>A0A1G9WB98</accession>
<dbReference type="GO" id="GO:0005737">
    <property type="term" value="C:cytoplasm"/>
    <property type="evidence" value="ECO:0007669"/>
    <property type="project" value="UniProtKB-SubCell"/>
</dbReference>
<sequence length="126" mass="13771">MPATEHAVELAAAAARAAAEKKAENAVAIDVSERLAFTDVFLIVSAANDRQVRAVVDAVEEAMFKAGAKARVREGLEEANWVLLDYADVVVHVLRDEDREYYGLERLWKDCPLVPLPAVEPEPAQG</sequence>
<dbReference type="OrthoDB" id="9793681at2"/>
<reference evidence="3 4" key="1">
    <citation type="submission" date="2016-10" db="EMBL/GenBank/DDBJ databases">
        <authorList>
            <person name="de Groot N.N."/>
        </authorList>
    </citation>
    <scope>NUCLEOTIDE SEQUENCE [LARGE SCALE GENOMIC DNA]</scope>
    <source>
        <strain evidence="3 4">KPR-7B</strain>
    </source>
</reference>
<keyword evidence="2" id="KW-0963">Cytoplasm</keyword>
<dbReference type="NCBIfam" id="TIGR00090">
    <property type="entry name" value="rsfS_iojap_ybeB"/>
    <property type="match status" value="1"/>
</dbReference>
<dbReference type="InterPro" id="IPR043519">
    <property type="entry name" value="NT_sf"/>
</dbReference>
<keyword evidence="2" id="KW-0810">Translation regulation</keyword>
<dbReference type="PANTHER" id="PTHR21043">
    <property type="entry name" value="IOJAP SUPERFAMILY ORTHOLOG"/>
    <property type="match status" value="1"/>
</dbReference>
<evidence type="ECO:0000313" key="3">
    <source>
        <dbReference type="EMBL" id="SDM81772.1"/>
    </source>
</evidence>
<dbReference type="EMBL" id="FNHU01000007">
    <property type="protein sequence ID" value="SDM81772.1"/>
    <property type="molecule type" value="Genomic_DNA"/>
</dbReference>
<dbReference type="RefSeq" id="WP_092610213.1">
    <property type="nucleotide sequence ID" value="NZ_FNHU01000007.1"/>
</dbReference>
<dbReference type="Proteomes" id="UP000199671">
    <property type="component" value="Unassembled WGS sequence"/>
</dbReference>
<comment type="subcellular location">
    <subcellularLocation>
        <location evidence="2">Cytoplasm</location>
    </subcellularLocation>
</comment>
<dbReference type="InterPro" id="IPR004394">
    <property type="entry name" value="Iojap/RsfS/C7orf30"/>
</dbReference>
<comment type="subunit">
    <text evidence="2">Interacts with ribosomal protein uL14 (rplN).</text>
</comment>
<dbReference type="Pfam" id="PF02410">
    <property type="entry name" value="RsfS"/>
    <property type="match status" value="1"/>
</dbReference>
<comment type="similarity">
    <text evidence="1 2">Belongs to the Iojap/RsfS family.</text>
</comment>
<dbReference type="Gene3D" id="3.30.460.10">
    <property type="entry name" value="Beta Polymerase, domain 2"/>
    <property type="match status" value="1"/>
</dbReference>
<gene>
    <name evidence="2" type="primary">rsfS</name>
    <name evidence="3" type="ORF">SAMN04487766_10767</name>
</gene>
<dbReference type="AlphaFoldDB" id="A0A1G9WB98"/>
<name>A0A1G9WB98_9ACTO</name>
<keyword evidence="2" id="KW-0678">Repressor</keyword>